<organism evidence="1 2">
    <name type="scientific">Bacillus tropicus</name>
    <dbReference type="NCBI Taxonomy" id="2026188"/>
    <lineage>
        <taxon>Bacteria</taxon>
        <taxon>Bacillati</taxon>
        <taxon>Bacillota</taxon>
        <taxon>Bacilli</taxon>
        <taxon>Bacillales</taxon>
        <taxon>Bacillaceae</taxon>
        <taxon>Bacillus</taxon>
        <taxon>Bacillus cereus group</taxon>
    </lineage>
</organism>
<evidence type="ECO:0000313" key="1">
    <source>
        <dbReference type="EMBL" id="TNP15438.1"/>
    </source>
</evidence>
<dbReference type="EMBL" id="VEPV01000003">
    <property type="protein sequence ID" value="TNP15438.1"/>
    <property type="molecule type" value="Genomic_DNA"/>
</dbReference>
<reference evidence="1 2" key="1">
    <citation type="submission" date="2019-06" db="EMBL/GenBank/DDBJ databases">
        <title>Biocontrol Bacillus strains from Vietnam.</title>
        <authorList>
            <person name="Borriss R."/>
            <person name="Lasch P."/>
            <person name="Thanh Tam L.T."/>
            <person name="Luong P.T."/>
            <person name="Phuong Thao L.T."/>
            <person name="Kim Chung L.T."/>
        </authorList>
    </citation>
    <scope>NUCLEOTIDE SEQUENCE [LARGE SCALE GENOMIC DNA]</scope>
    <source>
        <strain evidence="1 2">SN1</strain>
    </source>
</reference>
<comment type="caution">
    <text evidence="1">The sequence shown here is derived from an EMBL/GenBank/DDBJ whole genome shotgun (WGS) entry which is preliminary data.</text>
</comment>
<sequence length="102" mass="10922">MRIIHGFINEDGSLVSYGDSDNGHIDITRIDTGLYEVNFEPHFSNIPSVVATQLWEGSGPKGGSTLDNVVMVTLSNNSVRFKTGGGSGDAANRKFTFIAMGN</sequence>
<proteinExistence type="predicted"/>
<evidence type="ECO:0000313" key="2">
    <source>
        <dbReference type="Proteomes" id="UP000312495"/>
    </source>
</evidence>
<dbReference type="AlphaFoldDB" id="A0A5C5A6W4"/>
<dbReference type="Proteomes" id="UP000312495">
    <property type="component" value="Unassembled WGS sequence"/>
</dbReference>
<gene>
    <name evidence="1" type="ORF">FHY71_11580</name>
</gene>
<protein>
    <submittedName>
        <fullName evidence="1">Uncharacterized protein</fullName>
    </submittedName>
</protein>
<dbReference type="RefSeq" id="WP_001220137.1">
    <property type="nucleotide sequence ID" value="NZ_JBCMHD010000011.1"/>
</dbReference>
<name>A0A5C5A6W4_9BACI</name>
<accession>A0A5C5A6W4</accession>